<keyword evidence="8" id="KW-1185">Reference proteome</keyword>
<organism evidence="7 8">
    <name type="scientific">Idiomarina seosinensis</name>
    <dbReference type="NCBI Taxonomy" id="281739"/>
    <lineage>
        <taxon>Bacteria</taxon>
        <taxon>Pseudomonadati</taxon>
        <taxon>Pseudomonadota</taxon>
        <taxon>Gammaproteobacteria</taxon>
        <taxon>Alteromonadales</taxon>
        <taxon>Idiomarinaceae</taxon>
        <taxon>Idiomarina</taxon>
    </lineage>
</organism>
<evidence type="ECO:0000256" key="5">
    <source>
        <dbReference type="PROSITE-ProRule" id="PRU00278"/>
    </source>
</evidence>
<evidence type="ECO:0000313" key="7">
    <source>
        <dbReference type="EMBL" id="RUO76098.1"/>
    </source>
</evidence>
<evidence type="ECO:0000256" key="2">
    <source>
        <dbReference type="ARBA" id="ARBA00007656"/>
    </source>
</evidence>
<dbReference type="InterPro" id="IPR027304">
    <property type="entry name" value="Trigger_fact/SurA_dom_sf"/>
</dbReference>
<reference evidence="7 8" key="1">
    <citation type="journal article" date="2011" name="Front. Microbiol.">
        <title>Genomic signatures of strain selection and enhancement in Bacillus atrophaeus var. globigii, a historical biowarfare simulant.</title>
        <authorList>
            <person name="Gibbons H.S."/>
            <person name="Broomall S.M."/>
            <person name="McNew L.A."/>
            <person name="Daligault H."/>
            <person name="Chapman C."/>
            <person name="Bruce D."/>
            <person name="Karavis M."/>
            <person name="Krepps M."/>
            <person name="McGregor P.A."/>
            <person name="Hong C."/>
            <person name="Park K.H."/>
            <person name="Akmal A."/>
            <person name="Feldman A."/>
            <person name="Lin J.S."/>
            <person name="Chang W.E."/>
            <person name="Higgs B.W."/>
            <person name="Demirev P."/>
            <person name="Lindquist J."/>
            <person name="Liem A."/>
            <person name="Fochler E."/>
            <person name="Read T.D."/>
            <person name="Tapia R."/>
            <person name="Johnson S."/>
            <person name="Bishop-Lilly K.A."/>
            <person name="Detter C."/>
            <person name="Han C."/>
            <person name="Sozhamannan S."/>
            <person name="Rosenzweig C.N."/>
            <person name="Skowronski E.W."/>
        </authorList>
    </citation>
    <scope>NUCLEOTIDE SEQUENCE [LARGE SCALE GENOMIC DNA]</scope>
    <source>
        <strain evidence="7 8">CL-SP19</strain>
    </source>
</reference>
<accession>A0A432ZDR2</accession>
<dbReference type="RefSeq" id="WP_126784821.1">
    <property type="nucleotide sequence ID" value="NZ_PIQF01000002.1"/>
</dbReference>
<dbReference type="AlphaFoldDB" id="A0A432ZDR2"/>
<dbReference type="InterPro" id="IPR050245">
    <property type="entry name" value="PrsA_foldase"/>
</dbReference>
<dbReference type="Gene3D" id="3.10.50.40">
    <property type="match status" value="1"/>
</dbReference>
<dbReference type="PROSITE" id="PS50198">
    <property type="entry name" value="PPIC_PPIASE_2"/>
    <property type="match status" value="1"/>
</dbReference>
<dbReference type="PANTHER" id="PTHR47245:SF2">
    <property type="entry name" value="PEPTIDYL-PROLYL CIS-TRANS ISOMERASE HP_0175-RELATED"/>
    <property type="match status" value="1"/>
</dbReference>
<evidence type="ECO:0000259" key="6">
    <source>
        <dbReference type="PROSITE" id="PS50198"/>
    </source>
</evidence>
<dbReference type="GO" id="GO:0003755">
    <property type="term" value="F:peptidyl-prolyl cis-trans isomerase activity"/>
    <property type="evidence" value="ECO:0007669"/>
    <property type="project" value="UniProtKB-KW"/>
</dbReference>
<comment type="similarity">
    <text evidence="2">Belongs to the PpiC/parvulin rotamase family.</text>
</comment>
<dbReference type="PANTHER" id="PTHR47245">
    <property type="entry name" value="PEPTIDYLPROLYL ISOMERASE"/>
    <property type="match status" value="1"/>
</dbReference>
<dbReference type="EMBL" id="PIQF01000002">
    <property type="protein sequence ID" value="RUO76098.1"/>
    <property type="molecule type" value="Genomic_DNA"/>
</dbReference>
<proteinExistence type="inferred from homology"/>
<feature type="domain" description="PpiC" evidence="6">
    <location>
        <begin position="99"/>
        <end position="199"/>
    </location>
</feature>
<dbReference type="EC" id="5.2.1.8" evidence="3"/>
<evidence type="ECO:0000256" key="4">
    <source>
        <dbReference type="ARBA" id="ARBA00023110"/>
    </source>
</evidence>
<dbReference type="Pfam" id="PF00639">
    <property type="entry name" value="Rotamase"/>
    <property type="match status" value="1"/>
</dbReference>
<comment type="catalytic activity">
    <reaction evidence="1">
        <text>[protein]-peptidylproline (omega=180) = [protein]-peptidylproline (omega=0)</text>
        <dbReference type="Rhea" id="RHEA:16237"/>
        <dbReference type="Rhea" id="RHEA-COMP:10747"/>
        <dbReference type="Rhea" id="RHEA-COMP:10748"/>
        <dbReference type="ChEBI" id="CHEBI:83833"/>
        <dbReference type="ChEBI" id="CHEBI:83834"/>
        <dbReference type="EC" id="5.2.1.8"/>
    </reaction>
</comment>
<keyword evidence="4 5" id="KW-0697">Rotamase</keyword>
<dbReference type="InterPro" id="IPR046357">
    <property type="entry name" value="PPIase_dom_sf"/>
</dbReference>
<keyword evidence="5 7" id="KW-0413">Isomerase</keyword>
<dbReference type="Proteomes" id="UP000287908">
    <property type="component" value="Unassembled WGS sequence"/>
</dbReference>
<evidence type="ECO:0000313" key="8">
    <source>
        <dbReference type="Proteomes" id="UP000287908"/>
    </source>
</evidence>
<name>A0A432ZDR2_9GAMM</name>
<dbReference type="OrthoDB" id="9769613at2"/>
<evidence type="ECO:0000256" key="3">
    <source>
        <dbReference type="ARBA" id="ARBA00013194"/>
    </source>
</evidence>
<protein>
    <recommendedName>
        <fullName evidence="3">peptidylprolyl isomerase</fullName>
        <ecNumber evidence="3">5.2.1.8</ecNumber>
    </recommendedName>
</protein>
<comment type="caution">
    <text evidence="7">The sequence shown here is derived from an EMBL/GenBank/DDBJ whole genome shotgun (WGS) entry which is preliminary data.</text>
</comment>
<evidence type="ECO:0000256" key="1">
    <source>
        <dbReference type="ARBA" id="ARBA00000971"/>
    </source>
</evidence>
<sequence length="255" mass="28612">MIQVNSVEIAEKDILAEMQYHPADSHEQAMAQAAEALVIGELFTQRAKELGIKVLDDAEDGSKDDFIEVLIEQEVDRPSADEAFCRQYFEQNPERFKTSPIVEARHILLAAAPDDDLERVNAKRIAEQLIEQLNQGHDLGQLARQYSSCPSKETGGNLGQLSRGQTVPEFERQLFAAEEGVMKYPVETRYGFHVVAIDHKIDGKPLPYDVVKDKIAEYLEEKVHRKAVSQYIQALANEADIKGFDFANTGSPLLQ</sequence>
<dbReference type="SUPFAM" id="SSF109998">
    <property type="entry name" value="Triger factor/SurA peptide-binding domain-like"/>
    <property type="match status" value="1"/>
</dbReference>
<gene>
    <name evidence="7" type="ORF">CWI81_08255</name>
</gene>
<dbReference type="SUPFAM" id="SSF54534">
    <property type="entry name" value="FKBP-like"/>
    <property type="match status" value="1"/>
</dbReference>
<dbReference type="InterPro" id="IPR000297">
    <property type="entry name" value="PPIase_PpiC"/>
</dbReference>